<feature type="region of interest" description="Disordered" evidence="1">
    <location>
        <begin position="274"/>
        <end position="293"/>
    </location>
</feature>
<protein>
    <submittedName>
        <fullName evidence="2">Zinc finger CCCH domain-containing protein 13-like isoform X1</fullName>
    </submittedName>
</protein>
<feature type="region of interest" description="Disordered" evidence="1">
    <location>
        <begin position="120"/>
        <end position="146"/>
    </location>
</feature>
<dbReference type="EMBL" id="JARAOO010000008">
    <property type="protein sequence ID" value="KAJ7959331.1"/>
    <property type="molecule type" value="Genomic_DNA"/>
</dbReference>
<dbReference type="PANTHER" id="PTHR34837">
    <property type="entry name" value="OS05G0595500 PROTEIN"/>
    <property type="match status" value="1"/>
</dbReference>
<name>A0AAD7LJJ8_QUISA</name>
<evidence type="ECO:0000313" key="3">
    <source>
        <dbReference type="Proteomes" id="UP001163823"/>
    </source>
</evidence>
<feature type="region of interest" description="Disordered" evidence="1">
    <location>
        <begin position="1"/>
        <end position="27"/>
    </location>
</feature>
<feature type="region of interest" description="Disordered" evidence="1">
    <location>
        <begin position="46"/>
        <end position="100"/>
    </location>
</feature>
<proteinExistence type="predicted"/>
<dbReference type="KEGG" id="qsa:O6P43_019924"/>
<dbReference type="AlphaFoldDB" id="A0AAD7LJJ8"/>
<organism evidence="2 3">
    <name type="scientific">Quillaja saponaria</name>
    <name type="common">Soap bark tree</name>
    <dbReference type="NCBI Taxonomy" id="32244"/>
    <lineage>
        <taxon>Eukaryota</taxon>
        <taxon>Viridiplantae</taxon>
        <taxon>Streptophyta</taxon>
        <taxon>Embryophyta</taxon>
        <taxon>Tracheophyta</taxon>
        <taxon>Spermatophyta</taxon>
        <taxon>Magnoliopsida</taxon>
        <taxon>eudicotyledons</taxon>
        <taxon>Gunneridae</taxon>
        <taxon>Pentapetalae</taxon>
        <taxon>rosids</taxon>
        <taxon>fabids</taxon>
        <taxon>Fabales</taxon>
        <taxon>Quillajaceae</taxon>
        <taxon>Quillaja</taxon>
    </lineage>
</organism>
<feature type="region of interest" description="Disordered" evidence="1">
    <location>
        <begin position="337"/>
        <end position="356"/>
    </location>
</feature>
<evidence type="ECO:0000313" key="2">
    <source>
        <dbReference type="EMBL" id="KAJ7959331.1"/>
    </source>
</evidence>
<evidence type="ECO:0000256" key="1">
    <source>
        <dbReference type="SAM" id="MobiDB-lite"/>
    </source>
</evidence>
<keyword evidence="3" id="KW-1185">Reference proteome</keyword>
<feature type="compositionally biased region" description="Polar residues" evidence="1">
    <location>
        <begin position="81"/>
        <end position="97"/>
    </location>
</feature>
<dbReference type="Proteomes" id="UP001163823">
    <property type="component" value="Chromosome 8"/>
</dbReference>
<reference evidence="2" key="1">
    <citation type="journal article" date="2023" name="Science">
        <title>Elucidation of the pathway for biosynthesis of saponin adjuvants from the soapbark tree.</title>
        <authorList>
            <person name="Reed J."/>
            <person name="Orme A."/>
            <person name="El-Demerdash A."/>
            <person name="Owen C."/>
            <person name="Martin L.B.B."/>
            <person name="Misra R.C."/>
            <person name="Kikuchi S."/>
            <person name="Rejzek M."/>
            <person name="Martin A.C."/>
            <person name="Harkess A."/>
            <person name="Leebens-Mack J."/>
            <person name="Louveau T."/>
            <person name="Stephenson M.J."/>
            <person name="Osbourn A."/>
        </authorList>
    </citation>
    <scope>NUCLEOTIDE SEQUENCE</scope>
    <source>
        <strain evidence="2">S10</strain>
    </source>
</reference>
<feature type="compositionally biased region" description="Basic and acidic residues" evidence="1">
    <location>
        <begin position="46"/>
        <end position="79"/>
    </location>
</feature>
<dbReference type="PANTHER" id="PTHR34837:SF1">
    <property type="entry name" value="LOW PROTEIN: ZINC FINGER CCCH DOMAIN PROTEIN"/>
    <property type="match status" value="1"/>
</dbReference>
<comment type="caution">
    <text evidence="2">The sequence shown here is derived from an EMBL/GenBank/DDBJ whole genome shotgun (WGS) entry which is preliminary data.</text>
</comment>
<accession>A0AAD7LJJ8</accession>
<sequence>MILGDMSTERSSSSKASPMGLVERSPSSASIEWRYMNRGGIRRSLDIEESGRRGSIDVRDISTPEDRMNRELPLEKPLLDESSQPDSSFYGRTSQGNVIPPPPAFRAALDRPFMGSLEDDVRDHSHSRYNRRSSDPGFGRGHGNSWRGMPNWSPSVSNGFVPFQHGPSHGGFPPMMSQYPSQPLYGVRPPMEVNHSGIPYHIPDAERFSGHLRPLGWQNMMDSTAPSHLHGWVGNNGVLRDDSHMYGGSDWDRGMHAASTRVWESNAENWKVQNGDLKKDLPSPSRKDDFPLQDQVDDAFSGKAVQMSNDEGNHEGIHEKAVETKSSSLTFPEGEALNSWHTSTSEKTPDTSTASADDVSDLRRFYLSKLDISDELALPELYDQCTCLLNIGKSASVDDDATMSTYPEDGSRAGLKYSATLPKHSLFPVIDCSFFQRAIYLYKMQRLESHCTAFVTGGQLDIISASSQVKAEEQISDYSLRNIKERVMMTSNAETVNTLMCISDQEKLEAITPSAKEDLEELDITHGKEVQDLVQASSHENPGESLLMLGEKHEKVVSEEISGNEDETMPDLNNASQTGTILPISDDMNTKAEGSDIAYCGDGSLAFGDTVDGSLDCKDGSPKVCEVLMPGSSESESLILSRIHHSPESTH</sequence>
<feature type="compositionally biased region" description="Basic and acidic residues" evidence="1">
    <location>
        <begin position="276"/>
        <end position="290"/>
    </location>
</feature>
<gene>
    <name evidence="2" type="ORF">O6P43_019924</name>
</gene>